<dbReference type="AlphaFoldDB" id="A0A6N3CNQ5"/>
<gene>
    <name evidence="2" type="ORF">RGLFYP36_00714</name>
</gene>
<feature type="transmembrane region" description="Helical" evidence="1">
    <location>
        <begin position="211"/>
        <end position="227"/>
    </location>
</feature>
<feature type="transmembrane region" description="Helical" evidence="1">
    <location>
        <begin position="6"/>
        <end position="22"/>
    </location>
</feature>
<dbReference type="EMBL" id="CACRUU010000070">
    <property type="protein sequence ID" value="VYU14983.1"/>
    <property type="molecule type" value="Genomic_DNA"/>
</dbReference>
<evidence type="ECO:0000313" key="2">
    <source>
        <dbReference type="EMBL" id="VYU14983.1"/>
    </source>
</evidence>
<keyword evidence="1" id="KW-1133">Transmembrane helix</keyword>
<proteinExistence type="predicted"/>
<evidence type="ECO:0008006" key="3">
    <source>
        <dbReference type="Google" id="ProtNLM"/>
    </source>
</evidence>
<feature type="transmembrane region" description="Helical" evidence="1">
    <location>
        <begin position="239"/>
        <end position="258"/>
    </location>
</feature>
<dbReference type="RefSeq" id="WP_156734126.1">
    <property type="nucleotide sequence ID" value="NZ_CACRUU010000070.1"/>
</dbReference>
<evidence type="ECO:0000256" key="1">
    <source>
        <dbReference type="SAM" id="Phobius"/>
    </source>
</evidence>
<organism evidence="2">
    <name type="scientific">Mediterraneibacter gnavus</name>
    <name type="common">Ruminococcus gnavus</name>
    <dbReference type="NCBI Taxonomy" id="33038"/>
    <lineage>
        <taxon>Bacteria</taxon>
        <taxon>Bacillati</taxon>
        <taxon>Bacillota</taxon>
        <taxon>Clostridia</taxon>
        <taxon>Lachnospirales</taxon>
        <taxon>Lachnospiraceae</taxon>
        <taxon>Mediterraneibacter</taxon>
    </lineage>
</organism>
<keyword evidence="1" id="KW-0812">Transmembrane</keyword>
<protein>
    <recommendedName>
        <fullName evidence="3">Oligosaccharide repeat unit polymerase</fullName>
    </recommendedName>
</protein>
<sequence length="441" mass="51732">MIQLLLGLLAIIFIGFYSYYLFRKKLLSPTIISCISWGVFIFIYIIFYRYIAYEVSFKTINIIIGSIIFTLMGEFIARKIVFRKEKNIKKREKRKFYISTPKYWTYFICFMSIIIAIYRFYDLYKFSLTIGNNQGILGTLSSSRLAYAMGEYTGGNLFVSLLTIVSEIFCYSYIFILLNNFICFKTIERRNILPIVSYCLIVISFNNRTEYLKIGFAFIIVLLYFIYSYPNIFNIKKQILKKIVQIVFIIAVLFFVYGNLTREKAEDSKIINEIIAYSSASIVGLDQYLNNPWDNNPYFGFYTLKGTYDFFGIKHDSVAPHHLKFFSYGDGTYSSNIYTSLVLPIQDYGIIGMLISRMIISFTCTKIFNRTILEKISNKMFLLIIMSSLFGYMYINTPIADRFYGYLLSPDTLIKYTVYTYIVICFLLKYKLIIEEDTNLE</sequence>
<feature type="transmembrane region" description="Helical" evidence="1">
    <location>
        <begin position="59"/>
        <end position="82"/>
    </location>
</feature>
<keyword evidence="1" id="KW-0472">Membrane</keyword>
<accession>A0A6N3CNQ5</accession>
<feature type="transmembrane region" description="Helical" evidence="1">
    <location>
        <begin position="416"/>
        <end position="434"/>
    </location>
</feature>
<feature type="transmembrane region" description="Helical" evidence="1">
    <location>
        <begin position="380"/>
        <end position="396"/>
    </location>
</feature>
<feature type="transmembrane region" description="Helical" evidence="1">
    <location>
        <begin position="103"/>
        <end position="121"/>
    </location>
</feature>
<feature type="transmembrane region" description="Helical" evidence="1">
    <location>
        <begin position="157"/>
        <end position="178"/>
    </location>
</feature>
<feature type="transmembrane region" description="Helical" evidence="1">
    <location>
        <begin position="34"/>
        <end position="53"/>
    </location>
</feature>
<dbReference type="NCBIfam" id="TIGR04370">
    <property type="entry name" value="glyco_rpt_poly"/>
    <property type="match status" value="1"/>
</dbReference>
<name>A0A6N3CNQ5_MEDGN</name>
<reference evidence="2" key="1">
    <citation type="submission" date="2019-11" db="EMBL/GenBank/DDBJ databases">
        <authorList>
            <person name="Feng L."/>
        </authorList>
    </citation>
    <scope>NUCLEOTIDE SEQUENCE</scope>
    <source>
        <strain evidence="2">RgnavusLFYP36</strain>
    </source>
</reference>